<dbReference type="AlphaFoldDB" id="A0A177N319"/>
<dbReference type="Gene3D" id="3.30.300.30">
    <property type="match status" value="1"/>
</dbReference>
<organism evidence="4 5">
    <name type="scientific">Methylomonas koyamae</name>
    <dbReference type="NCBI Taxonomy" id="702114"/>
    <lineage>
        <taxon>Bacteria</taxon>
        <taxon>Pseudomonadati</taxon>
        <taxon>Pseudomonadota</taxon>
        <taxon>Gammaproteobacteria</taxon>
        <taxon>Methylococcales</taxon>
        <taxon>Methylococcaceae</taxon>
        <taxon>Methylomonas</taxon>
    </lineage>
</organism>
<evidence type="ECO:0000313" key="4">
    <source>
        <dbReference type="EMBL" id="OAI12251.1"/>
    </source>
</evidence>
<dbReference type="PANTHER" id="PTHR43201:SF5">
    <property type="entry name" value="MEDIUM-CHAIN ACYL-COA LIGASE ACSF2, MITOCHONDRIAL"/>
    <property type="match status" value="1"/>
</dbReference>
<dbReference type="SUPFAM" id="SSF69593">
    <property type="entry name" value="Glycerol-3-phosphate (1)-acyltransferase"/>
    <property type="match status" value="1"/>
</dbReference>
<dbReference type="Proteomes" id="UP000077857">
    <property type="component" value="Unassembled WGS sequence"/>
</dbReference>
<dbReference type="PANTHER" id="PTHR43201">
    <property type="entry name" value="ACYL-COA SYNTHETASE"/>
    <property type="match status" value="1"/>
</dbReference>
<reference evidence="4 5" key="1">
    <citation type="submission" date="2016-03" db="EMBL/GenBank/DDBJ databases">
        <authorList>
            <person name="Ploux O."/>
        </authorList>
    </citation>
    <scope>NUCLEOTIDE SEQUENCE [LARGE SCALE GENOMIC DNA]</scope>
    <source>
        <strain evidence="4 5">R-45378</strain>
    </source>
</reference>
<dbReference type="Pfam" id="PF00501">
    <property type="entry name" value="AMP-binding"/>
    <property type="match status" value="1"/>
</dbReference>
<dbReference type="GO" id="GO:0016746">
    <property type="term" value="F:acyltransferase activity"/>
    <property type="evidence" value="ECO:0007669"/>
    <property type="project" value="UniProtKB-KW"/>
</dbReference>
<keyword evidence="4" id="KW-0808">Transferase</keyword>
<dbReference type="EMBL" id="LUUJ01000110">
    <property type="protein sequence ID" value="OAI12251.1"/>
    <property type="molecule type" value="Genomic_DNA"/>
</dbReference>
<proteinExistence type="inferred from homology"/>
<dbReference type="InterPro" id="IPR000873">
    <property type="entry name" value="AMP-dep_synth/lig_dom"/>
</dbReference>
<dbReference type="GO" id="GO:0031956">
    <property type="term" value="F:medium-chain fatty acid-CoA ligase activity"/>
    <property type="evidence" value="ECO:0007669"/>
    <property type="project" value="TreeGrafter"/>
</dbReference>
<feature type="domain" description="Phospholipid/glycerol acyltransferase" evidence="3">
    <location>
        <begin position="31"/>
        <end position="141"/>
    </location>
</feature>
<dbReference type="InterPro" id="IPR002123">
    <property type="entry name" value="Plipid/glycerol_acylTrfase"/>
</dbReference>
<comment type="caution">
    <text evidence="4">The sequence shown here is derived from an EMBL/GenBank/DDBJ whole genome shotgun (WGS) entry which is preliminary data.</text>
</comment>
<dbReference type="OrthoDB" id="9803968at2"/>
<dbReference type="GO" id="GO:0006631">
    <property type="term" value="P:fatty acid metabolic process"/>
    <property type="evidence" value="ECO:0007669"/>
    <property type="project" value="TreeGrafter"/>
</dbReference>
<protein>
    <submittedName>
        <fullName evidence="4">Acyl-[ACP]--phospholipid O-acyltransferase</fullName>
    </submittedName>
</protein>
<dbReference type="PROSITE" id="PS00455">
    <property type="entry name" value="AMP_BINDING"/>
    <property type="match status" value="1"/>
</dbReference>
<keyword evidence="4" id="KW-0012">Acyltransferase</keyword>
<sequence length="723" mass="79346">MLKIVLRWLLTLLYRVKVNGLENYAAAGNRVLIVANHTSFLDPLLLGVFLPDDITFAINTHISERWWLKPFLRLSKVFPMDPTHPLSLKALIHHMQQDTKTVIFPEGRITTTGTLMKIYDGTGMVADKSGATLLPVRIDGAEFSRFSKLGDKVRQRWFPRIHIHILPPTRIETHGDVTGKARRKHSGHILSDIMSEMMFATSHYRQTVFAALLEARTIFGGNYAIAEDLERKPVSYDALIARSIAVGKLVKSITESGENVGVLLPNSCKTLNVILGLQLYRRTPAMLNYSLGAAGMAAACRTGQVKTVLTSRKFIEAAHLQTEADALAQQVIVVYLEDLAAGLTGRDKAAAWLQGKTAKLWYKSRDYDAGDAAVVLFTSGSEGLPKGVVLSHANILANHKQIRARIDFGPGDVVLNFLPMFHSFGFTVGTMMSVLNGMVSFFYPSPLHYAVIPEMAYEVGATIMFGTNTFLAAYAKKAHPYDFYKMRYVVAGAEKLQETTRSLWLNKFGIRILEGYGATETAPVTSVNTPMDYKAGSVGRFMPDMLHHLEPVPGIEGAGRLHVAGPNIMKGYLLPDNPGVLTPPNSPVYGEGWYDTGDIVHVDEEGFIHIRGRSKRFAKVGGEMVSLTAVEQLAIQAWPDAQHAAVSLPDPRKGEQIILLTTQRDASLKQLAEAAPGVAAINLPKKLFVLEKLPVLATGKTDYPGATALAAQLTQTHTADEDH</sequence>
<evidence type="ECO:0000256" key="2">
    <source>
        <dbReference type="ARBA" id="ARBA00022598"/>
    </source>
</evidence>
<evidence type="ECO:0000313" key="5">
    <source>
        <dbReference type="Proteomes" id="UP000077857"/>
    </source>
</evidence>
<gene>
    <name evidence="4" type="ORF">A1507_01785</name>
</gene>
<dbReference type="InterPro" id="IPR042099">
    <property type="entry name" value="ANL_N_sf"/>
</dbReference>
<dbReference type="InterPro" id="IPR020845">
    <property type="entry name" value="AMP-binding_CS"/>
</dbReference>
<keyword evidence="2" id="KW-0436">Ligase</keyword>
<comment type="similarity">
    <text evidence="1">Belongs to the ATP-dependent AMP-binding enzyme family.</text>
</comment>
<evidence type="ECO:0000259" key="3">
    <source>
        <dbReference type="SMART" id="SM00563"/>
    </source>
</evidence>
<accession>A0A177N319</accession>
<dbReference type="Gene3D" id="3.40.50.12780">
    <property type="entry name" value="N-terminal domain of ligase-like"/>
    <property type="match status" value="1"/>
</dbReference>
<name>A0A177N319_9GAMM</name>
<evidence type="ECO:0000256" key="1">
    <source>
        <dbReference type="ARBA" id="ARBA00006432"/>
    </source>
</evidence>
<dbReference type="RefSeq" id="WP_064041829.1">
    <property type="nucleotide sequence ID" value="NZ_LUUJ01000110.1"/>
</dbReference>
<dbReference type="InterPro" id="IPR045851">
    <property type="entry name" value="AMP-bd_C_sf"/>
</dbReference>
<dbReference type="Pfam" id="PF01553">
    <property type="entry name" value="Acyltransferase"/>
    <property type="match status" value="1"/>
</dbReference>
<dbReference type="SMART" id="SM00563">
    <property type="entry name" value="PlsC"/>
    <property type="match status" value="1"/>
</dbReference>
<dbReference type="SUPFAM" id="SSF56801">
    <property type="entry name" value="Acetyl-CoA synthetase-like"/>
    <property type="match status" value="1"/>
</dbReference>
<dbReference type="CDD" id="cd07989">
    <property type="entry name" value="LPLAT_AGPAT-like"/>
    <property type="match status" value="1"/>
</dbReference>